<dbReference type="RefSeq" id="WP_089686270.1">
    <property type="nucleotide sequence ID" value="NZ_FNFO01000010.1"/>
</dbReference>
<name>A0A1G9QKB5_9BACT</name>
<reference evidence="1 2" key="1">
    <citation type="submission" date="2016-10" db="EMBL/GenBank/DDBJ databases">
        <authorList>
            <person name="de Groot N.N."/>
        </authorList>
    </citation>
    <scope>NUCLEOTIDE SEQUENCE [LARGE SCALE GENOMIC DNA]</scope>
    <source>
        <strain evidence="1 2">DSM 25186</strain>
    </source>
</reference>
<protein>
    <submittedName>
        <fullName evidence="1">Uncharacterized protein</fullName>
    </submittedName>
</protein>
<evidence type="ECO:0000313" key="1">
    <source>
        <dbReference type="EMBL" id="SDM10927.1"/>
    </source>
</evidence>
<dbReference type="AlphaFoldDB" id="A0A1G9QKB5"/>
<proteinExistence type="predicted"/>
<dbReference type="EMBL" id="FNFO01000010">
    <property type="protein sequence ID" value="SDM10927.1"/>
    <property type="molecule type" value="Genomic_DNA"/>
</dbReference>
<evidence type="ECO:0000313" key="2">
    <source>
        <dbReference type="Proteomes" id="UP000198510"/>
    </source>
</evidence>
<dbReference type="Proteomes" id="UP000198510">
    <property type="component" value="Unassembled WGS sequence"/>
</dbReference>
<sequence length="457" mass="53120">MQPKVVPVVDCLVIKLELPDIDEQFSHVGQKPHFTKKTISAGNARLRMFNLHHELYSQDGKELIGVMGMRGRSPSLRNAVHLEVDNRLFYTQDWPTKVQEAVHAMGYRLPDELVPVQIDLAFDTTQPLEDRMQDIYVQSRLTARKGDSSYRYQPKFTAFIRPEKTGGYTIGSDSAGRAVSIYNKTKECSVKPKPYISAFHQSVGLSTTPIFRCEVHMTRRYLNTKKRKHPPIQFDRLHDPKYLLSLGLRHARPWLQWSDRENIIGHDKHGNERFEEVEVLDWPSSIAPLPELQPTECVDDFKFQNAKQSFRYDLELWLRTGLVSTLHHLRSVIATQPIEAGLPQSQQWPHYQKRIRTIAERFSYLTHDQHIRARCAYAERTLDPYRGKRVKMGARKKRPRAVRRTGELLSRGTKTKEYEPGPVAHPSCIRYVRQRRAYLLTLITVPRGRPPPFVRSR</sequence>
<organism evidence="1 2">
    <name type="scientific">Catalinimonas alkaloidigena</name>
    <dbReference type="NCBI Taxonomy" id="1075417"/>
    <lineage>
        <taxon>Bacteria</taxon>
        <taxon>Pseudomonadati</taxon>
        <taxon>Bacteroidota</taxon>
        <taxon>Cytophagia</taxon>
        <taxon>Cytophagales</taxon>
        <taxon>Catalimonadaceae</taxon>
        <taxon>Catalinimonas</taxon>
    </lineage>
</organism>
<gene>
    <name evidence="1" type="ORF">SAMN05421823_110188</name>
</gene>
<accession>A0A1G9QKB5</accession>
<keyword evidence="2" id="KW-1185">Reference proteome</keyword>